<sequence>GPPRAPPRTRARTQSRSSKRAWTPAVRRSGPRDASAQQNGCVELDPDDALGPLRGRLRGADDDRLPAHRLRRALRQRRRLARLRRSVHRRRRLPRRGHRAARALLPQLRVHQAQGPPHRGHVLPPRLDPRLLVRRVHAGDARLQVDPHLARRPAPRLRGALHFGVHQVPHLLGTEHDGLQQLRPGLLQGRDGRRRRRGGGALLRHVHALGKCRKVRP</sequence>
<proteinExistence type="predicted"/>
<organism evidence="3">
    <name type="scientific">Aureococcus anophagefferens</name>
    <name type="common">Harmful bloom alga</name>
    <dbReference type="NCBI Taxonomy" id="44056"/>
    <lineage>
        <taxon>Eukaryota</taxon>
        <taxon>Sar</taxon>
        <taxon>Stramenopiles</taxon>
        <taxon>Ochrophyta</taxon>
        <taxon>Pelagophyceae</taxon>
        <taxon>Pelagomonadales</taxon>
        <taxon>Pelagomonadaceae</taxon>
        <taxon>Aureococcus</taxon>
    </lineage>
</organism>
<dbReference type="RefSeq" id="XP_009032225.1">
    <property type="nucleotide sequence ID" value="XM_009033977.1"/>
</dbReference>
<dbReference type="EMBL" id="GL833120">
    <property type="protein sequence ID" value="EGB12553.1"/>
    <property type="molecule type" value="Genomic_DNA"/>
</dbReference>
<evidence type="ECO:0000313" key="3">
    <source>
        <dbReference type="Proteomes" id="UP000002729"/>
    </source>
</evidence>
<dbReference type="KEGG" id="aaf:AURANDRAFT_70501"/>
<dbReference type="InParanoid" id="F0XVA1"/>
<feature type="compositionally biased region" description="Basic residues" evidence="1">
    <location>
        <begin position="7"/>
        <end position="19"/>
    </location>
</feature>
<accession>F0XVA1</accession>
<feature type="non-terminal residue" evidence="2">
    <location>
        <position position="217"/>
    </location>
</feature>
<protein>
    <submittedName>
        <fullName evidence="2">Expressed protein</fullName>
    </submittedName>
</protein>
<reference evidence="2 3" key="1">
    <citation type="journal article" date="2011" name="Proc. Natl. Acad. Sci. U.S.A.">
        <title>Niche of harmful alga Aureococcus anophagefferens revealed through ecogenomics.</title>
        <authorList>
            <person name="Gobler C.J."/>
            <person name="Berry D.L."/>
            <person name="Dyhrman S.T."/>
            <person name="Wilhelm S.W."/>
            <person name="Salamov A."/>
            <person name="Lobanov A.V."/>
            <person name="Zhang Y."/>
            <person name="Collier J.L."/>
            <person name="Wurch L.L."/>
            <person name="Kustka A.B."/>
            <person name="Dill B.D."/>
            <person name="Shah M."/>
            <person name="VerBerkmoes N.C."/>
            <person name="Kuo A."/>
            <person name="Terry A."/>
            <person name="Pangilinan J."/>
            <person name="Lindquist E.A."/>
            <person name="Lucas S."/>
            <person name="Paulsen I.T."/>
            <person name="Hattenrath-Lehmann T.K."/>
            <person name="Talmage S.C."/>
            <person name="Walker E.A."/>
            <person name="Koch F."/>
            <person name="Burson A.M."/>
            <person name="Marcoval M.A."/>
            <person name="Tang Y.Z."/>
            <person name="Lecleir G.R."/>
            <person name="Coyne K.J."/>
            <person name="Berg G.M."/>
            <person name="Bertrand E.M."/>
            <person name="Saito M.A."/>
            <person name="Gladyshev V.N."/>
            <person name="Grigoriev I.V."/>
        </authorList>
    </citation>
    <scope>NUCLEOTIDE SEQUENCE [LARGE SCALE GENOMIC DNA]</scope>
    <source>
        <strain evidence="3">CCMP 1984</strain>
    </source>
</reference>
<name>F0XVA1_AURAN</name>
<feature type="region of interest" description="Disordered" evidence="1">
    <location>
        <begin position="1"/>
        <end position="60"/>
    </location>
</feature>
<gene>
    <name evidence="2" type="ORF">AURANDRAFT_70501</name>
</gene>
<dbReference type="AlphaFoldDB" id="F0XVA1"/>
<keyword evidence="3" id="KW-1185">Reference proteome</keyword>
<evidence type="ECO:0000256" key="1">
    <source>
        <dbReference type="SAM" id="MobiDB-lite"/>
    </source>
</evidence>
<evidence type="ECO:0000313" key="2">
    <source>
        <dbReference type="EMBL" id="EGB12553.1"/>
    </source>
</evidence>
<dbReference type="Proteomes" id="UP000002729">
    <property type="component" value="Unassembled WGS sequence"/>
</dbReference>
<feature type="non-terminal residue" evidence="2">
    <location>
        <position position="1"/>
    </location>
</feature>
<dbReference type="GeneID" id="20227795"/>